<dbReference type="GO" id="GO:0016740">
    <property type="term" value="F:transferase activity"/>
    <property type="evidence" value="ECO:0007669"/>
    <property type="project" value="UniProtKB-KW"/>
</dbReference>
<evidence type="ECO:0000256" key="8">
    <source>
        <dbReference type="ARBA" id="ARBA00022839"/>
    </source>
</evidence>
<dbReference type="InterPro" id="IPR013408">
    <property type="entry name" value="Cas10/Csm1"/>
</dbReference>
<dbReference type="NCBIfam" id="TIGR02578">
    <property type="entry name" value="cas_TM1811_Csm1"/>
    <property type="match status" value="1"/>
</dbReference>
<keyword evidence="10" id="KW-0051">Antiviral defense</keyword>
<dbReference type="InterPro" id="IPR041062">
    <property type="entry name" value="Csm1_B"/>
</dbReference>
<evidence type="ECO:0000259" key="12">
    <source>
        <dbReference type="PROSITE" id="PS50887"/>
    </source>
</evidence>
<keyword evidence="6" id="KW-0255">Endonuclease</keyword>
<dbReference type="InterPro" id="IPR043128">
    <property type="entry name" value="Rev_trsase/Diguanyl_cyclase"/>
</dbReference>
<keyword evidence="3" id="KW-0808">Transferase</keyword>
<dbReference type="GO" id="GO:0005524">
    <property type="term" value="F:ATP binding"/>
    <property type="evidence" value="ECO:0007669"/>
    <property type="project" value="UniProtKB-KW"/>
</dbReference>
<dbReference type="PANTHER" id="PTHR36528">
    <property type="entry name" value="CRISPR SYSTEM SINGLE-STRAND-SPECIFIC DEOXYRIBONUCLEASE CAS10/CSM1 (SUBTYPE III-A)"/>
    <property type="match status" value="1"/>
</dbReference>
<evidence type="ECO:0000256" key="5">
    <source>
        <dbReference type="ARBA" id="ARBA00022741"/>
    </source>
</evidence>
<dbReference type="PROSITE" id="PS50887">
    <property type="entry name" value="GGDEF"/>
    <property type="match status" value="1"/>
</dbReference>
<dbReference type="GO" id="GO:0004527">
    <property type="term" value="F:exonuclease activity"/>
    <property type="evidence" value="ECO:0007669"/>
    <property type="project" value="UniProtKB-KW"/>
</dbReference>
<protein>
    <recommendedName>
        <fullName evidence="2">CRISPR system single-strand-specific deoxyribonuclease Cas10/Csm1 (subtype III-A)</fullName>
    </recommendedName>
    <alternativeName>
        <fullName evidence="11">Cyclic oligoadenylate synthase</fullName>
    </alternativeName>
</protein>
<evidence type="ECO:0000313" key="14">
    <source>
        <dbReference type="Proteomes" id="UP000232133"/>
    </source>
</evidence>
<proteinExistence type="inferred from homology"/>
<dbReference type="InterPro" id="IPR052117">
    <property type="entry name" value="Cas10/Csm1_subtype-III-A"/>
</dbReference>
<organism evidence="13 14">
    <name type="scientific">Methanobrevibacter smithii</name>
    <dbReference type="NCBI Taxonomy" id="2173"/>
    <lineage>
        <taxon>Archaea</taxon>
        <taxon>Methanobacteriati</taxon>
        <taxon>Methanobacteriota</taxon>
        <taxon>Methanomada group</taxon>
        <taxon>Methanobacteria</taxon>
        <taxon>Methanobacteriales</taxon>
        <taxon>Methanobacteriaceae</taxon>
        <taxon>Methanobrevibacter</taxon>
    </lineage>
</organism>
<sequence length="787" mass="89926">MDLVLYHHNHTKSNYPDLCSILKKADHHSASEREDIDDTQEVNKTPLISLFSKIVLEGNGKVDEQYIPLNKLSLDDGSFNNLKPAAKKDTMGGWNLVPEYNRLWDEFNSEFELIQNKTDFNTLLALLKKYASTMPSAAYKSKSDISLYDHSKTTAALAVSRYLFNRDGDVKLTQKDDLNCYLVIEGDISGIQKFIFKISSPQEAQSGMSKRLRGRSLYLTLLCDAIATHIAEELELCEANILFCGGGRFTIIGPNTQIAKEKLAEIKSKLNKFFIDEFNAELYLALVSIECCGDDLAKFGQITRKLSNKLNEDKKHKFSDNLDEVFNFDEEIKYDDLCSVCGTPYPKKEDSVVCKTCRKHEKLGQNAANADYMIKCITDKGEGYFIEPANVDYHFLNKSRDIADKINSLSKTCKKVEVIKLNDTNFLDLANHEFESNVSFSFSFMGNTVPNLGRFADNHKYMPLYFEHLAKISNGANKLGVLKMDVDNLGLIFSEGLKESYDENLGISRVSALSSQLDMFFSGFVNNIASEFKVYSKVFDEDKFDKKELEIQNDNEEIKESVFVYKLKYGCELSDDEADKLKDYEIPTIHINYSGGDDLLVLGPYDDIIKFAQELRNSFKIWTASNQSINLSGGINIVSPKFPIGKAAITSEEYLDAAKSCGRDKITLFGEVVNWDTKDLFKGFDELFEFAVKLEDYCTDNRLSKGIVYSMLHLWQNNYKNRGLLSNENKWDEDVHRRLSIKRFVPLFKYKLRLVKDKEVFEDLNKKGLKFMPWIKIPVSWVSLRMR</sequence>
<evidence type="ECO:0000256" key="4">
    <source>
        <dbReference type="ARBA" id="ARBA00022722"/>
    </source>
</evidence>
<feature type="domain" description="GGDEF" evidence="12">
    <location>
        <begin position="477"/>
        <end position="671"/>
    </location>
</feature>
<reference evidence="13 14" key="1">
    <citation type="submission" date="2016-10" db="EMBL/GenBank/DDBJ databases">
        <authorList>
            <person name="Varghese N."/>
        </authorList>
    </citation>
    <scope>NUCLEOTIDE SEQUENCE [LARGE SCALE GENOMIC DNA]</scope>
    <source>
        <strain evidence="13 14">KB11</strain>
    </source>
</reference>
<dbReference type="EMBL" id="CP017803">
    <property type="protein sequence ID" value="ATZ59716.1"/>
    <property type="molecule type" value="Genomic_DNA"/>
</dbReference>
<name>A0A2H4U6H0_METSM</name>
<dbReference type="Gene3D" id="3.30.70.270">
    <property type="match status" value="1"/>
</dbReference>
<evidence type="ECO:0000256" key="2">
    <source>
        <dbReference type="ARBA" id="ARBA00014333"/>
    </source>
</evidence>
<keyword evidence="4" id="KW-0540">Nuclease</keyword>
<dbReference type="Proteomes" id="UP000232133">
    <property type="component" value="Chromosome"/>
</dbReference>
<gene>
    <name evidence="13" type="ORF">BK798_04420</name>
</gene>
<evidence type="ECO:0000256" key="11">
    <source>
        <dbReference type="ARBA" id="ARBA00032922"/>
    </source>
</evidence>
<evidence type="ECO:0000256" key="7">
    <source>
        <dbReference type="ARBA" id="ARBA00022801"/>
    </source>
</evidence>
<dbReference type="AlphaFoldDB" id="A0A2H4U6H0"/>
<dbReference type="InterPro" id="IPR054767">
    <property type="entry name" value="Cas10-Cmr2_palm2"/>
</dbReference>
<dbReference type="GO" id="GO:0051607">
    <property type="term" value="P:defense response to virus"/>
    <property type="evidence" value="ECO:0007669"/>
    <property type="project" value="UniProtKB-KW"/>
</dbReference>
<keyword evidence="9" id="KW-0067">ATP-binding</keyword>
<dbReference type="Pfam" id="PF22335">
    <property type="entry name" value="Cas10-Cmr2_palm2"/>
    <property type="match status" value="1"/>
</dbReference>
<evidence type="ECO:0000313" key="13">
    <source>
        <dbReference type="EMBL" id="ATZ59716.1"/>
    </source>
</evidence>
<evidence type="ECO:0000256" key="9">
    <source>
        <dbReference type="ARBA" id="ARBA00022840"/>
    </source>
</evidence>
<evidence type="ECO:0000256" key="10">
    <source>
        <dbReference type="ARBA" id="ARBA00023118"/>
    </source>
</evidence>
<dbReference type="GO" id="GO:0004519">
    <property type="term" value="F:endonuclease activity"/>
    <property type="evidence" value="ECO:0007669"/>
    <property type="project" value="UniProtKB-KW"/>
</dbReference>
<evidence type="ECO:0000256" key="3">
    <source>
        <dbReference type="ARBA" id="ARBA00022679"/>
    </source>
</evidence>
<accession>A0A2H4U6H0</accession>
<evidence type="ECO:0000256" key="6">
    <source>
        <dbReference type="ARBA" id="ARBA00022759"/>
    </source>
</evidence>
<dbReference type="Pfam" id="PF18211">
    <property type="entry name" value="Csm1_B"/>
    <property type="match status" value="1"/>
</dbReference>
<dbReference type="PANTHER" id="PTHR36528:SF1">
    <property type="entry name" value="CRISPR SYSTEM SINGLE-STRAND-SPECIFIC DEOXYRIBONUCLEASE CAS10_CSM1 (SUBTYPE III-A)"/>
    <property type="match status" value="1"/>
</dbReference>
<keyword evidence="7" id="KW-0378">Hydrolase</keyword>
<dbReference type="InterPro" id="IPR000160">
    <property type="entry name" value="GGDEF_dom"/>
</dbReference>
<keyword evidence="8" id="KW-0269">Exonuclease</keyword>
<evidence type="ECO:0000256" key="1">
    <source>
        <dbReference type="ARBA" id="ARBA00005700"/>
    </source>
</evidence>
<keyword evidence="5" id="KW-0547">Nucleotide-binding</keyword>
<comment type="similarity">
    <text evidence="1">Belongs to the CRISPR-associated Cas10/Csm1 family.</text>
</comment>